<dbReference type="PROSITE" id="PS51257">
    <property type="entry name" value="PROKAR_LIPOPROTEIN"/>
    <property type="match status" value="1"/>
</dbReference>
<dbReference type="AlphaFoldDB" id="A0A5C6LPP1"/>
<sequence>MLKKILAPLSGLVIFGACQMNSTKTVVRQDGIKPAVVTEETGHDTDDPAIWINKADTLKSLIIGTDKNSDGGLYAFDLEGKIVNKVLGLKRPNNVDIAYGFKLNGQPVDIAVLTERETNTIRIFRLPDLTPVDGGGIPVFQGEKERAPMGIAMYTRPEDAAIFAIVGRKSGPAEGYLWQYRLVDENGVVKGRLVRKFGTYSGKKEIESIAVDNKLGYVYYSDETVGVRKYLADPAKWDNKELALFAKEGFVSDHEGISIYPTSDSTGYILVSNQQNNSFMIYRREGENGVANEHKLIGEAPVSTLESDGSEVTAVPLGSKFPKGMFVAMSNGKVFHYYSWEDIQAKIKEK</sequence>
<dbReference type="PROSITE" id="PS51662">
    <property type="entry name" value="BP_PHYTASE"/>
    <property type="match status" value="1"/>
</dbReference>
<accession>A0A5C6LPP1</accession>
<dbReference type="SUPFAM" id="SSF50956">
    <property type="entry name" value="Thermostable phytase (3-phytase)"/>
    <property type="match status" value="1"/>
</dbReference>
<keyword evidence="3" id="KW-1185">Reference proteome</keyword>
<organism evidence="2 3">
    <name type="scientific">Chitinophaga pinensis</name>
    <dbReference type="NCBI Taxonomy" id="79329"/>
    <lineage>
        <taxon>Bacteria</taxon>
        <taxon>Pseudomonadati</taxon>
        <taxon>Bacteroidota</taxon>
        <taxon>Chitinophagia</taxon>
        <taxon>Chitinophagales</taxon>
        <taxon>Chitinophagaceae</taxon>
        <taxon>Chitinophaga</taxon>
    </lineage>
</organism>
<name>A0A5C6LPP1_9BACT</name>
<evidence type="ECO:0000259" key="1">
    <source>
        <dbReference type="PROSITE" id="PS51662"/>
    </source>
</evidence>
<dbReference type="Pfam" id="PF02333">
    <property type="entry name" value="Phytase"/>
    <property type="match status" value="1"/>
</dbReference>
<dbReference type="InterPro" id="IPR011042">
    <property type="entry name" value="6-blade_b-propeller_TolB-like"/>
</dbReference>
<comment type="caution">
    <text evidence="2">The sequence shown here is derived from an EMBL/GenBank/DDBJ whole genome shotgun (WGS) entry which is preliminary data.</text>
</comment>
<dbReference type="Gene3D" id="2.120.10.30">
    <property type="entry name" value="TolB, C-terminal domain"/>
    <property type="match status" value="1"/>
</dbReference>
<reference evidence="2 3" key="1">
    <citation type="submission" date="2019-08" db="EMBL/GenBank/DDBJ databases">
        <title>Whole genome sequencing of chitin degrading bacteria Chitinophaga pinensis YS16.</title>
        <authorList>
            <person name="Singh R.P."/>
            <person name="Manchanda G."/>
            <person name="Maurya I.K."/>
            <person name="Joshi N.K."/>
            <person name="Srivastava A.K."/>
        </authorList>
    </citation>
    <scope>NUCLEOTIDE SEQUENCE [LARGE SCALE GENOMIC DNA]</scope>
    <source>
        <strain evidence="2 3">YS-16</strain>
    </source>
</reference>
<proteinExistence type="predicted"/>
<dbReference type="OrthoDB" id="8696437at2"/>
<dbReference type="EMBL" id="VOHS01000017">
    <property type="protein sequence ID" value="TWV99270.1"/>
    <property type="molecule type" value="Genomic_DNA"/>
</dbReference>
<gene>
    <name evidence="2" type="ORF">FEF09_17370</name>
</gene>
<dbReference type="InterPro" id="IPR003431">
    <property type="entry name" value="B-propeller_Phytase"/>
</dbReference>
<dbReference type="Proteomes" id="UP000318815">
    <property type="component" value="Unassembled WGS sequence"/>
</dbReference>
<feature type="domain" description="BPP" evidence="1">
    <location>
        <begin position="22"/>
        <end position="347"/>
    </location>
</feature>
<dbReference type="GO" id="GO:0016158">
    <property type="term" value="F:inositol hexakisphosphate 3-phosphatase activity"/>
    <property type="evidence" value="ECO:0007669"/>
    <property type="project" value="InterPro"/>
</dbReference>
<evidence type="ECO:0000313" key="2">
    <source>
        <dbReference type="EMBL" id="TWV99270.1"/>
    </source>
</evidence>
<protein>
    <submittedName>
        <fullName evidence="2">Phytase</fullName>
    </submittedName>
</protein>
<evidence type="ECO:0000313" key="3">
    <source>
        <dbReference type="Proteomes" id="UP000318815"/>
    </source>
</evidence>